<dbReference type="InterPro" id="IPR029787">
    <property type="entry name" value="Nucleotide_cyclase"/>
</dbReference>
<dbReference type="InterPro" id="IPR000160">
    <property type="entry name" value="GGDEF_dom"/>
</dbReference>
<keyword evidence="4" id="KW-0548">Nucleotidyltransferase</keyword>
<feature type="transmembrane region" description="Helical" evidence="2">
    <location>
        <begin position="25"/>
        <end position="45"/>
    </location>
</feature>
<sequence length="608" mass="68098">MNVQASKLTIHNLLTMPGSRSQRRFTFIFGAIVCLISLLSLPIASSKLPEFQAYQPAIFSTVICFELITAYVLFSQFLINRAPAVLVLGTGYLYSAGMSLMYMLVFPGIFSPTGLFHASSQTAPWMYILGHFGLPLALFLYMWLDHAYKAVELSAQRARQLVVLGISGTLFLIGLLTAVCLYGESLLPVLLSQGRLTPWFIYGFGLPIVLISLAALVVFYKISRGSTVTSAWLCVALLASMLDVAVVMCGGGRYSVGWYVAKLNTFVCANAVLSGMIYEFNKMYVEMSKLYRKVSESESNYKELLGESQLAERKIAEQKEIIERMLASSREAIVMCDSEGNVIFANRRFERLFEKPLLRGEKLAVYCSCLKAAQGSLSEMIEGYLQGRMKPFRERVSMVNSKEKTKYYECYVSPIANETDGTLLGHLFGFHDRTDEVRMVYYDELTGLPNRRYLGERLMEAMQQAKESKMLPVIYFMDLDGFKKVNDTYGHEMGDRLLQEVAGILQGCVGNRGICARWAGDEFIVLLNRLETEEQLEQIAQTIIQTINELDTVDGKEIHVTASIGVAIYPIDGTIGKTLLQHADQAMYEAKMRGKNNYCLYAAISEAQ</sequence>
<evidence type="ECO:0000256" key="1">
    <source>
        <dbReference type="SAM" id="Coils"/>
    </source>
</evidence>
<dbReference type="CDD" id="cd01949">
    <property type="entry name" value="GGDEF"/>
    <property type="match status" value="1"/>
</dbReference>
<dbReference type="PROSITE" id="PS50887">
    <property type="entry name" value="GGDEF"/>
    <property type="match status" value="1"/>
</dbReference>
<keyword evidence="2" id="KW-1133">Transmembrane helix</keyword>
<feature type="transmembrane region" description="Helical" evidence="2">
    <location>
        <begin position="122"/>
        <end position="141"/>
    </location>
</feature>
<name>A0AA96LMS1_9BACL</name>
<keyword evidence="2" id="KW-0812">Transmembrane</keyword>
<dbReference type="SUPFAM" id="SSF55785">
    <property type="entry name" value="PYP-like sensor domain (PAS domain)"/>
    <property type="match status" value="1"/>
</dbReference>
<dbReference type="NCBIfam" id="TIGR00254">
    <property type="entry name" value="GGDEF"/>
    <property type="match status" value="1"/>
</dbReference>
<evidence type="ECO:0000313" key="5">
    <source>
        <dbReference type="Proteomes" id="UP001304650"/>
    </source>
</evidence>
<feature type="transmembrane region" description="Helical" evidence="2">
    <location>
        <begin position="57"/>
        <end position="79"/>
    </location>
</feature>
<keyword evidence="2" id="KW-0472">Membrane</keyword>
<dbReference type="KEGG" id="proo:MJB10_01570"/>
<dbReference type="Gene3D" id="3.30.70.270">
    <property type="match status" value="1"/>
</dbReference>
<dbReference type="InterPro" id="IPR000014">
    <property type="entry name" value="PAS"/>
</dbReference>
<gene>
    <name evidence="4" type="ORF">MJB10_01570</name>
</gene>
<dbReference type="FunFam" id="3.30.70.270:FF:000001">
    <property type="entry name" value="Diguanylate cyclase domain protein"/>
    <property type="match status" value="1"/>
</dbReference>
<reference evidence="4" key="1">
    <citation type="submission" date="2022-02" db="EMBL/GenBank/DDBJ databases">
        <title>Paenibacillus sp. MBLB1832 Whole Genome Shotgun Sequencing.</title>
        <authorList>
            <person name="Hwang C.Y."/>
            <person name="Cho E.-S."/>
            <person name="Seo M.-J."/>
        </authorList>
    </citation>
    <scope>NUCLEOTIDE SEQUENCE</scope>
    <source>
        <strain evidence="4">MBLB1832</strain>
    </source>
</reference>
<dbReference type="EC" id="2.7.7.65" evidence="4"/>
<dbReference type="Pfam" id="PF00990">
    <property type="entry name" value="GGDEF"/>
    <property type="match status" value="1"/>
</dbReference>
<protein>
    <submittedName>
        <fullName evidence="4">Diguanylate cyclase</fullName>
        <ecNumber evidence="4">2.7.7.65</ecNumber>
    </submittedName>
</protein>
<dbReference type="RefSeq" id="WP_314800969.1">
    <property type="nucleotide sequence ID" value="NZ_CP130319.1"/>
</dbReference>
<dbReference type="InterPro" id="IPR043128">
    <property type="entry name" value="Rev_trsase/Diguanyl_cyclase"/>
</dbReference>
<dbReference type="EMBL" id="CP130319">
    <property type="protein sequence ID" value="WNR44867.1"/>
    <property type="molecule type" value="Genomic_DNA"/>
</dbReference>
<feature type="transmembrane region" description="Helical" evidence="2">
    <location>
        <begin position="232"/>
        <end position="253"/>
    </location>
</feature>
<accession>A0AA96LMS1</accession>
<dbReference type="Proteomes" id="UP001304650">
    <property type="component" value="Chromosome"/>
</dbReference>
<keyword evidence="4" id="KW-0808">Transferase</keyword>
<dbReference type="Pfam" id="PF17158">
    <property type="entry name" value="MASE4"/>
    <property type="match status" value="1"/>
</dbReference>
<dbReference type="GO" id="GO:0052621">
    <property type="term" value="F:diguanylate cyclase activity"/>
    <property type="evidence" value="ECO:0007669"/>
    <property type="project" value="UniProtKB-EC"/>
</dbReference>
<dbReference type="AlphaFoldDB" id="A0AA96LMS1"/>
<dbReference type="InterPro" id="IPR033424">
    <property type="entry name" value="MASE4"/>
</dbReference>
<keyword evidence="1" id="KW-0175">Coiled coil</keyword>
<evidence type="ECO:0000256" key="2">
    <source>
        <dbReference type="SAM" id="Phobius"/>
    </source>
</evidence>
<keyword evidence="5" id="KW-1185">Reference proteome</keyword>
<feature type="coiled-coil region" evidence="1">
    <location>
        <begin position="294"/>
        <end position="321"/>
    </location>
</feature>
<dbReference type="InterPro" id="IPR035965">
    <property type="entry name" value="PAS-like_dom_sf"/>
</dbReference>
<dbReference type="Pfam" id="PF13426">
    <property type="entry name" value="PAS_9"/>
    <property type="match status" value="1"/>
</dbReference>
<dbReference type="Gene3D" id="3.30.450.20">
    <property type="entry name" value="PAS domain"/>
    <property type="match status" value="1"/>
</dbReference>
<feature type="transmembrane region" description="Helical" evidence="2">
    <location>
        <begin position="161"/>
        <end position="179"/>
    </location>
</feature>
<dbReference type="PANTHER" id="PTHR46663:SF2">
    <property type="entry name" value="GGDEF DOMAIN-CONTAINING PROTEIN"/>
    <property type="match status" value="1"/>
</dbReference>
<feature type="domain" description="GGDEF" evidence="3">
    <location>
        <begin position="470"/>
        <end position="603"/>
    </location>
</feature>
<feature type="transmembrane region" description="Helical" evidence="2">
    <location>
        <begin position="91"/>
        <end position="110"/>
    </location>
</feature>
<dbReference type="InterPro" id="IPR052163">
    <property type="entry name" value="DGC-Regulatory_Protein"/>
</dbReference>
<dbReference type="SUPFAM" id="SSF55073">
    <property type="entry name" value="Nucleotide cyclase"/>
    <property type="match status" value="1"/>
</dbReference>
<dbReference type="PANTHER" id="PTHR46663">
    <property type="entry name" value="DIGUANYLATE CYCLASE DGCT-RELATED"/>
    <property type="match status" value="1"/>
</dbReference>
<evidence type="ECO:0000313" key="4">
    <source>
        <dbReference type="EMBL" id="WNR44867.1"/>
    </source>
</evidence>
<dbReference type="SMART" id="SM00267">
    <property type="entry name" value="GGDEF"/>
    <property type="match status" value="1"/>
</dbReference>
<evidence type="ECO:0000259" key="3">
    <source>
        <dbReference type="PROSITE" id="PS50887"/>
    </source>
</evidence>
<feature type="transmembrane region" description="Helical" evidence="2">
    <location>
        <begin position="199"/>
        <end position="220"/>
    </location>
</feature>
<organism evidence="4 5">
    <name type="scientific">Paenibacillus roseopurpureus</name>
    <dbReference type="NCBI Taxonomy" id="2918901"/>
    <lineage>
        <taxon>Bacteria</taxon>
        <taxon>Bacillati</taxon>
        <taxon>Bacillota</taxon>
        <taxon>Bacilli</taxon>
        <taxon>Bacillales</taxon>
        <taxon>Paenibacillaceae</taxon>
        <taxon>Paenibacillus</taxon>
    </lineage>
</organism>
<proteinExistence type="predicted"/>